<organism evidence="1 2">
    <name type="scientific">Rhizobium phage RHph_I1_6</name>
    <dbReference type="NCBI Taxonomy" id="2509728"/>
    <lineage>
        <taxon>Viruses</taxon>
        <taxon>Duplodnaviria</taxon>
        <taxon>Heunggongvirae</taxon>
        <taxon>Uroviricota</taxon>
        <taxon>Caudoviricetes</taxon>
        <taxon>Schitoviridae</taxon>
        <taxon>Demetervirinae</taxon>
        <taxon>Cyamitesvirus</taxon>
        <taxon>Cyamitesvirus I16</taxon>
    </lineage>
</organism>
<evidence type="ECO:0000313" key="2">
    <source>
        <dbReference type="Proteomes" id="UP000626490"/>
    </source>
</evidence>
<proteinExistence type="predicted"/>
<dbReference type="EMBL" id="MN988555">
    <property type="protein sequence ID" value="QIG76549.1"/>
    <property type="molecule type" value="Genomic_DNA"/>
</dbReference>
<dbReference type="Proteomes" id="UP000626490">
    <property type="component" value="Segment"/>
</dbReference>
<protein>
    <submittedName>
        <fullName evidence="1">Uncharacterized protein</fullName>
    </submittedName>
</protein>
<name>A0A7S5RMW7_9CAUD</name>
<accession>A0A7S5RMW7</accession>
<evidence type="ECO:0000313" key="1">
    <source>
        <dbReference type="EMBL" id="QIG76549.1"/>
    </source>
</evidence>
<reference evidence="1" key="1">
    <citation type="submission" date="2020-01" db="EMBL/GenBank/DDBJ databases">
        <title>Patterns of diversity and host range of bacteriophage communities associated with bean-nodulatin bacteria.</title>
        <authorList>
            <person name="Vann Cauwenberghe J."/>
            <person name="Santamaria R.I."/>
            <person name="Bustos P."/>
            <person name="Juarez S."/>
            <person name="Gonzalez V."/>
        </authorList>
    </citation>
    <scope>NUCLEOTIDE SEQUENCE</scope>
</reference>
<sequence length="98" mass="11311">MKCRCGATGKRTNTGYYDCPNSDKEGELSVYHDMVAQSFPPEAKNWIVIERDGKFIPCAGGDEAPEKYHQDTKQAAWKHLEDLYWSRVHWDEEEDNDA</sequence>
<gene>
    <name evidence="1" type="ORF">EVC27_024</name>
</gene>
<keyword evidence="2" id="KW-1185">Reference proteome</keyword>